<dbReference type="Pfam" id="PF04305">
    <property type="entry name" value="DUF455"/>
    <property type="match status" value="1"/>
</dbReference>
<sequence length="255" mass="28711">MQPREGSVERWAYDFVTSTDLSMKLHPPAPPREWTGEGVVLTAPGRPVELVQRTMKRKTPKDLKQAAKRAEVLHTFLHHELQAAELMAWAILAFPGTPTSFRRGLLGICRDELRHLGLYAAHLEVLGHPYGSFEVNDWFWSRVPCERPEAFVATLAIGFEGGNLDHGARFTQAFADAGDARAAEIQALITEEEIAHAAFGLHWFREFTGGVDFDRWRSMLPQPLSPMLTKGHALNVEARRRAGFSAEFLEALEKW</sequence>
<dbReference type="EMBL" id="QFQP01000019">
    <property type="protein sequence ID" value="PZR09796.1"/>
    <property type="molecule type" value="Genomic_DNA"/>
</dbReference>
<organism evidence="1 2">
    <name type="scientific">Archangium gephyra</name>
    <dbReference type="NCBI Taxonomy" id="48"/>
    <lineage>
        <taxon>Bacteria</taxon>
        <taxon>Pseudomonadati</taxon>
        <taxon>Myxococcota</taxon>
        <taxon>Myxococcia</taxon>
        <taxon>Myxococcales</taxon>
        <taxon>Cystobacterineae</taxon>
        <taxon>Archangiaceae</taxon>
        <taxon>Archangium</taxon>
    </lineage>
</organism>
<dbReference type="PANTHER" id="PTHR42782:SF2">
    <property type="entry name" value="3-OXOACYL-[ACYL-CARRIER-PROTEIN] SYNTHASE-LIKE PROTEIN"/>
    <property type="match status" value="1"/>
</dbReference>
<reference evidence="1 2" key="1">
    <citation type="submission" date="2017-08" db="EMBL/GenBank/DDBJ databases">
        <title>Infants hospitalized years apart are colonized by the same room-sourced microbial strains.</title>
        <authorList>
            <person name="Brooks B."/>
            <person name="Olm M.R."/>
            <person name="Firek B.A."/>
            <person name="Baker R."/>
            <person name="Thomas B.C."/>
            <person name="Morowitz M.J."/>
            <person name="Banfield J.F."/>
        </authorList>
    </citation>
    <scope>NUCLEOTIDE SEQUENCE [LARGE SCALE GENOMIC DNA]</scope>
    <source>
        <strain evidence="1">S2_003_000_R2_14</strain>
    </source>
</reference>
<dbReference type="CDD" id="cd00657">
    <property type="entry name" value="Ferritin_like"/>
    <property type="match status" value="1"/>
</dbReference>
<dbReference type="PANTHER" id="PTHR42782">
    <property type="entry name" value="SI:CH73-314G15.3"/>
    <property type="match status" value="1"/>
</dbReference>
<proteinExistence type="predicted"/>
<accession>A0A2W5TBL5</accession>
<dbReference type="AlphaFoldDB" id="A0A2W5TBL5"/>
<dbReference type="InterPro" id="IPR009078">
    <property type="entry name" value="Ferritin-like_SF"/>
</dbReference>
<comment type="caution">
    <text evidence="1">The sequence shown here is derived from an EMBL/GenBank/DDBJ whole genome shotgun (WGS) entry which is preliminary data.</text>
</comment>
<name>A0A2W5TBL5_9BACT</name>
<protein>
    <submittedName>
        <fullName evidence="1">DUF455 domain-containing protein</fullName>
    </submittedName>
</protein>
<dbReference type="Proteomes" id="UP000249061">
    <property type="component" value="Unassembled WGS sequence"/>
</dbReference>
<evidence type="ECO:0000313" key="1">
    <source>
        <dbReference type="EMBL" id="PZR09796.1"/>
    </source>
</evidence>
<evidence type="ECO:0000313" key="2">
    <source>
        <dbReference type="Proteomes" id="UP000249061"/>
    </source>
</evidence>
<dbReference type="SUPFAM" id="SSF47240">
    <property type="entry name" value="Ferritin-like"/>
    <property type="match status" value="1"/>
</dbReference>
<dbReference type="InterPro" id="IPR007402">
    <property type="entry name" value="DUF455"/>
</dbReference>
<gene>
    <name evidence="1" type="ORF">DI536_20865</name>
</gene>